<keyword evidence="3" id="KW-1185">Reference proteome</keyword>
<organism evidence="2 3">
    <name type="scientific">Pachysolen tannophilus NRRL Y-2460</name>
    <dbReference type="NCBI Taxonomy" id="669874"/>
    <lineage>
        <taxon>Eukaryota</taxon>
        <taxon>Fungi</taxon>
        <taxon>Dikarya</taxon>
        <taxon>Ascomycota</taxon>
        <taxon>Saccharomycotina</taxon>
        <taxon>Pichiomycetes</taxon>
        <taxon>Pachysolenaceae</taxon>
        <taxon>Pachysolen</taxon>
    </lineage>
</organism>
<feature type="compositionally biased region" description="Low complexity" evidence="1">
    <location>
        <begin position="350"/>
        <end position="363"/>
    </location>
</feature>
<dbReference type="Proteomes" id="UP000094236">
    <property type="component" value="Unassembled WGS sequence"/>
</dbReference>
<name>A0A1E4TY58_PACTA</name>
<dbReference type="EMBL" id="KV454012">
    <property type="protein sequence ID" value="ODV96689.1"/>
    <property type="molecule type" value="Genomic_DNA"/>
</dbReference>
<evidence type="ECO:0000313" key="2">
    <source>
        <dbReference type="EMBL" id="ODV96689.1"/>
    </source>
</evidence>
<sequence>MSLKPKRKNSNNIIDRDIDKMDSVSPSLSTSWKPKTRFSSPGSHGGDNINKNKKSIIPPGSLIDEESLNALTNNLSRHTDAKVSGNSVSRNAVAGNGNNTHRKMPSSPSLFFKKKSKFNNNNKLLPAANISKSTSMPKIEVPEISQSPFPRINKPTFEIQDLPDPFRTPVRHIRNVPSSEPRIKFPTSSISRLSSPPRVQPFAYNQSPRQRKNLLGIRCVFCDEPLESVLTSTDISEKIIELKCGDTCHEQCFNVAIEFSTVETPKNIVIEEETFDDLGKISNGLKNTNGRSIFPICKKCNQEAIPSDDNTADSILTKQLLENSKISLPTSISKKDQNKRITTTPKLRLSPSIISSTTPSSSSRKGKIRPNSDLSIDIPDKRLVASGIASLHHRKASRGSSISAMSSIISSASKSPISSPTSTKTKVFSSIHTQKSFNNSIPLALLRSRFIADLTRNFEKQKVKREISESIVDSFGLLRLADKLLVSKDGKNWSNKYCYLFSFQLLIVNSDYNDYYTIKLANNVDHNASSPASSPAGIKANFCINSNL</sequence>
<dbReference type="AlphaFoldDB" id="A0A1E4TY58"/>
<evidence type="ECO:0000256" key="1">
    <source>
        <dbReference type="SAM" id="MobiDB-lite"/>
    </source>
</evidence>
<accession>A0A1E4TY58</accession>
<feature type="region of interest" description="Disordered" evidence="1">
    <location>
        <begin position="331"/>
        <end position="374"/>
    </location>
</feature>
<dbReference type="OrthoDB" id="299997at2759"/>
<protein>
    <submittedName>
        <fullName evidence="2">Uncharacterized protein</fullName>
    </submittedName>
</protein>
<feature type="region of interest" description="Disordered" evidence="1">
    <location>
        <begin position="1"/>
        <end position="60"/>
    </location>
</feature>
<feature type="region of interest" description="Disordered" evidence="1">
    <location>
        <begin position="178"/>
        <end position="197"/>
    </location>
</feature>
<gene>
    <name evidence="2" type="ORF">PACTADRAFT_1274</name>
</gene>
<dbReference type="STRING" id="669874.A0A1E4TY58"/>
<proteinExistence type="predicted"/>
<reference evidence="3" key="1">
    <citation type="submission" date="2016-05" db="EMBL/GenBank/DDBJ databases">
        <title>Comparative genomics of biotechnologically important yeasts.</title>
        <authorList>
            <consortium name="DOE Joint Genome Institute"/>
            <person name="Riley R."/>
            <person name="Haridas S."/>
            <person name="Wolfe K.H."/>
            <person name="Lopes M.R."/>
            <person name="Hittinger C.T."/>
            <person name="Goker M."/>
            <person name="Salamov A."/>
            <person name="Wisecaver J."/>
            <person name="Long T.M."/>
            <person name="Aerts A.L."/>
            <person name="Barry K."/>
            <person name="Choi C."/>
            <person name="Clum A."/>
            <person name="Coughlan A.Y."/>
            <person name="Deshpande S."/>
            <person name="Douglass A.P."/>
            <person name="Hanson S.J."/>
            <person name="Klenk H.-P."/>
            <person name="Labutti K."/>
            <person name="Lapidus A."/>
            <person name="Lindquist E."/>
            <person name="Lipzen A."/>
            <person name="Meier-Kolthoff J.P."/>
            <person name="Ohm R.A."/>
            <person name="Otillar R.P."/>
            <person name="Pangilinan J."/>
            <person name="Peng Y."/>
            <person name="Rokas A."/>
            <person name="Rosa C.A."/>
            <person name="Scheuner C."/>
            <person name="Sibirny A.A."/>
            <person name="Slot J.C."/>
            <person name="Stielow J.B."/>
            <person name="Sun H."/>
            <person name="Kurtzman C.P."/>
            <person name="Blackwell M."/>
            <person name="Grigoriev I.V."/>
            <person name="Jeffries T.W."/>
        </authorList>
    </citation>
    <scope>NUCLEOTIDE SEQUENCE [LARGE SCALE GENOMIC DNA]</scope>
    <source>
        <strain evidence="3">NRRL Y-2460</strain>
    </source>
</reference>
<feature type="compositionally biased region" description="Polar residues" evidence="1">
    <location>
        <begin position="24"/>
        <end position="42"/>
    </location>
</feature>
<evidence type="ECO:0000313" key="3">
    <source>
        <dbReference type="Proteomes" id="UP000094236"/>
    </source>
</evidence>
<feature type="region of interest" description="Disordered" evidence="1">
    <location>
        <begin position="79"/>
        <end position="108"/>
    </location>
</feature>